<protein>
    <recommendedName>
        <fullName evidence="7">Outer membrane lipoprotein BamD-like domain-containing protein</fullName>
    </recommendedName>
</protein>
<feature type="domain" description="Outer membrane lipoprotein BamD-like" evidence="7">
    <location>
        <begin position="44"/>
        <end position="122"/>
    </location>
</feature>
<dbReference type="NCBIfam" id="TIGR03302">
    <property type="entry name" value="OM_YfiO"/>
    <property type="match status" value="1"/>
</dbReference>
<organism evidence="8 9">
    <name type="scientific">Candidatus Danuiimicrobium aquiferis</name>
    <dbReference type="NCBI Taxonomy" id="1801832"/>
    <lineage>
        <taxon>Bacteria</taxon>
        <taxon>Pseudomonadati</taxon>
        <taxon>Candidatus Omnitrophota</taxon>
        <taxon>Candidatus Danuiimicrobium</taxon>
    </lineage>
</organism>
<evidence type="ECO:0000313" key="8">
    <source>
        <dbReference type="EMBL" id="OGW96884.1"/>
    </source>
</evidence>
<evidence type="ECO:0000256" key="5">
    <source>
        <dbReference type="SAM" id="Coils"/>
    </source>
</evidence>
<dbReference type="Pfam" id="PF13525">
    <property type="entry name" value="YfiO"/>
    <property type="match status" value="2"/>
</dbReference>
<feature type="repeat" description="TPR" evidence="4">
    <location>
        <begin position="171"/>
        <end position="204"/>
    </location>
</feature>
<sequence length="1046" mass="120481">MRKTVSLLLFIICIGILFSPRVFATWIWSTAENKFVQANKSVNKTADELYQEANSLRKKGDQKRAISNLTVLLRQYPDSAYAPEAQMLLGTILEDKGNLVGASKKYQDLIKKYPQSERIDEAVEHLFKIANLFLTGQKQKLMGVSILPVNSKAVEIFEFIIQNSPYGPYGEKAQFQLGLAYRKDGKYGDAVSAFQKFIENYSHSDKIDEARYQLAETSYQFSKAASNDQKLLDGARANLQEFIDQHGNTNLADKADSLKKELDEKDAEKNYRIALYYEKQGYAESAKIYYEDVIKRYQGTSFSKKAEERLTTLMKPAKQVNKDQEAIEKRLAEVNSMLQAVEKDSAAKTKAVKQGNIGEVLDVTKQLQEEKTSLELEKKRFQNDAEQKYEERRQALRTREKSLREKRKIFEARKKKLQDRESPELNEAFQKWSVSLEKEGEDLAEEKERLAAVREQLAGKPSKMGRWLPSFGKQKSNLTDDLIRHKEKSWDRLVEEKTKLGKEHVQHEKELKQTTKQVSALEAKQLAAIKQKPDWEELLSPELRKQKEELRTFRNSWDQTAHELELMKVDYEKDYGAGELKQMLSWESLKEVIGDEKLADSDNLEEVLKQLEQNKLELSQEWLTEREIVNTVSKAFGESTEKKIETKDSAVRPEPAKNTGTDTRHLKKRMKHTEREIRKRVDQVQDWQRKNDDNVEKMKQLLRSHEEASFPVRAGYAVAYPFVGTYRLTKAFFFGLPEYGREVTREARKEIASTSTGSMSSARLEKIRKLQEEIELQSILIQGRLKEIKELRGQLTDLQKQAESIPGFVFQSLLVDRYPTLFDESLSQAKAVMPEVNEQTVLFDRLDRETEKLQVTEKKMNEIDKKIKAVGSAIEVQKAPKSVSTGGSSETAAAVGDAVTIETKKKALEQKLKSQEKAVKEKEKSYQAAELQFEEALTVWFHESLVAGDLKAIVSKDALNQEWGEWINKETQIRDSLKKTIRAEKKVSGKQMNYLDRKSEVLQKRLNHLKNDGVTKKKMILEELDLTRSLRKDLSQEILKFETALK</sequence>
<dbReference type="Proteomes" id="UP000178187">
    <property type="component" value="Unassembled WGS sequence"/>
</dbReference>
<evidence type="ECO:0000259" key="7">
    <source>
        <dbReference type="Pfam" id="PF13525"/>
    </source>
</evidence>
<keyword evidence="2" id="KW-0472">Membrane</keyword>
<keyword evidence="4" id="KW-0802">TPR repeat</keyword>
<feature type="compositionally biased region" description="Basic and acidic residues" evidence="6">
    <location>
        <begin position="640"/>
        <end position="655"/>
    </location>
</feature>
<dbReference type="SUPFAM" id="SSF48452">
    <property type="entry name" value="TPR-like"/>
    <property type="match status" value="2"/>
</dbReference>
<evidence type="ECO:0000256" key="1">
    <source>
        <dbReference type="ARBA" id="ARBA00022729"/>
    </source>
</evidence>
<keyword evidence="1" id="KW-0732">Signal</keyword>
<dbReference type="PROSITE" id="PS50005">
    <property type="entry name" value="TPR"/>
    <property type="match status" value="1"/>
</dbReference>
<gene>
    <name evidence="8" type="ORF">A3G33_06245</name>
</gene>
<evidence type="ECO:0000256" key="6">
    <source>
        <dbReference type="SAM" id="MobiDB-lite"/>
    </source>
</evidence>
<feature type="domain" description="Outer membrane lipoprotein BamD-like" evidence="7">
    <location>
        <begin position="151"/>
        <end position="324"/>
    </location>
</feature>
<dbReference type="InterPro" id="IPR017689">
    <property type="entry name" value="BamD"/>
</dbReference>
<dbReference type="Gene3D" id="1.25.40.10">
    <property type="entry name" value="Tetratricopeptide repeat domain"/>
    <property type="match status" value="2"/>
</dbReference>
<accession>A0A1G1KV94</accession>
<comment type="caution">
    <text evidence="8">The sequence shown here is derived from an EMBL/GenBank/DDBJ whole genome shotgun (WGS) entry which is preliminary data.</text>
</comment>
<dbReference type="InterPro" id="IPR019734">
    <property type="entry name" value="TPR_rpt"/>
</dbReference>
<proteinExistence type="predicted"/>
<feature type="region of interest" description="Disordered" evidence="6">
    <location>
        <begin position="640"/>
        <end position="675"/>
    </location>
</feature>
<evidence type="ECO:0000256" key="4">
    <source>
        <dbReference type="PROSITE-ProRule" id="PRU00339"/>
    </source>
</evidence>
<dbReference type="InterPro" id="IPR011990">
    <property type="entry name" value="TPR-like_helical_dom_sf"/>
</dbReference>
<evidence type="ECO:0000256" key="2">
    <source>
        <dbReference type="ARBA" id="ARBA00023136"/>
    </source>
</evidence>
<feature type="coiled-coil region" evidence="5">
    <location>
        <begin position="594"/>
        <end position="621"/>
    </location>
</feature>
<evidence type="ECO:0000256" key="3">
    <source>
        <dbReference type="ARBA" id="ARBA00023237"/>
    </source>
</evidence>
<feature type="coiled-coil region" evidence="5">
    <location>
        <begin position="898"/>
        <end position="932"/>
    </location>
</feature>
<keyword evidence="3" id="KW-0998">Cell outer membrane</keyword>
<dbReference type="EMBL" id="MHFR01000046">
    <property type="protein sequence ID" value="OGW96884.1"/>
    <property type="molecule type" value="Genomic_DNA"/>
</dbReference>
<name>A0A1G1KV94_9BACT</name>
<feature type="coiled-coil region" evidence="5">
    <location>
        <begin position="497"/>
        <end position="524"/>
    </location>
</feature>
<reference evidence="8 9" key="1">
    <citation type="journal article" date="2016" name="Nat. Commun.">
        <title>Thousands of microbial genomes shed light on interconnected biogeochemical processes in an aquifer system.</title>
        <authorList>
            <person name="Anantharaman K."/>
            <person name="Brown C.T."/>
            <person name="Hug L.A."/>
            <person name="Sharon I."/>
            <person name="Castelle C.J."/>
            <person name="Probst A.J."/>
            <person name="Thomas B.C."/>
            <person name="Singh A."/>
            <person name="Wilkins M.J."/>
            <person name="Karaoz U."/>
            <person name="Brodie E.L."/>
            <person name="Williams K.H."/>
            <person name="Hubbard S.S."/>
            <person name="Banfield J.F."/>
        </authorList>
    </citation>
    <scope>NUCLEOTIDE SEQUENCE [LARGE SCALE GENOMIC DNA]</scope>
</reference>
<evidence type="ECO:0000313" key="9">
    <source>
        <dbReference type="Proteomes" id="UP000178187"/>
    </source>
</evidence>
<feature type="coiled-coil region" evidence="5">
    <location>
        <begin position="317"/>
        <end position="456"/>
    </location>
</feature>
<dbReference type="SMART" id="SM00028">
    <property type="entry name" value="TPR"/>
    <property type="match status" value="4"/>
</dbReference>
<dbReference type="AlphaFoldDB" id="A0A1G1KV94"/>
<keyword evidence="5" id="KW-0175">Coiled coil</keyword>
<dbReference type="InterPro" id="IPR039565">
    <property type="entry name" value="BamD-like"/>
</dbReference>